<proteinExistence type="predicted"/>
<dbReference type="VEuPathDB" id="FungiDB:PMAA_009450"/>
<keyword evidence="3" id="KW-1185">Reference proteome</keyword>
<keyword evidence="1" id="KW-0812">Transmembrane</keyword>
<evidence type="ECO:0000313" key="2">
    <source>
        <dbReference type="EMBL" id="EEA18660.1"/>
    </source>
</evidence>
<dbReference type="GO" id="GO:0046521">
    <property type="term" value="P:sphingoid catabolic process"/>
    <property type="evidence" value="ECO:0007669"/>
    <property type="project" value="TreeGrafter"/>
</dbReference>
<dbReference type="PANTHER" id="PTHR28026:SF9">
    <property type="entry name" value="2-HYDROXY-PALMITIC ACID DIOXYGENASE MPO1"/>
    <property type="match status" value="1"/>
</dbReference>
<dbReference type="GO" id="GO:0016020">
    <property type="term" value="C:membrane"/>
    <property type="evidence" value="ECO:0007669"/>
    <property type="project" value="GOC"/>
</dbReference>
<keyword evidence="1" id="KW-0472">Membrane</keyword>
<evidence type="ECO:0000256" key="1">
    <source>
        <dbReference type="SAM" id="Phobius"/>
    </source>
</evidence>
<dbReference type="HOGENOM" id="CLU_1555774_0_0_1"/>
<keyword evidence="1" id="KW-1133">Transmembrane helix</keyword>
<organism evidence="2 3">
    <name type="scientific">Talaromyces marneffei (strain ATCC 18224 / CBS 334.59 / QM 7333)</name>
    <name type="common">Penicillium marneffei</name>
    <dbReference type="NCBI Taxonomy" id="441960"/>
    <lineage>
        <taxon>Eukaryota</taxon>
        <taxon>Fungi</taxon>
        <taxon>Dikarya</taxon>
        <taxon>Ascomycota</taxon>
        <taxon>Pezizomycotina</taxon>
        <taxon>Eurotiomycetes</taxon>
        <taxon>Eurotiomycetidae</taxon>
        <taxon>Eurotiales</taxon>
        <taxon>Trichocomaceae</taxon>
        <taxon>Talaromyces</taxon>
        <taxon>Talaromyces sect. Talaromyces</taxon>
    </lineage>
</organism>
<dbReference type="Proteomes" id="UP000001294">
    <property type="component" value="Unassembled WGS sequence"/>
</dbReference>
<dbReference type="PANTHER" id="PTHR28026">
    <property type="entry name" value="DUF962 DOMAIN PROTEIN (AFU_ORTHOLOGUE AFUA_8G05310)"/>
    <property type="match status" value="1"/>
</dbReference>
<dbReference type="GO" id="GO:0005783">
    <property type="term" value="C:endoplasmic reticulum"/>
    <property type="evidence" value="ECO:0007669"/>
    <property type="project" value="TreeGrafter"/>
</dbReference>
<gene>
    <name evidence="2" type="ORF">PMAA_009450</name>
</gene>
<dbReference type="AlphaFoldDB" id="B6QUK6"/>
<evidence type="ECO:0000313" key="3">
    <source>
        <dbReference type="Proteomes" id="UP000001294"/>
    </source>
</evidence>
<feature type="transmembrane region" description="Helical" evidence="1">
    <location>
        <begin position="25"/>
        <end position="48"/>
    </location>
</feature>
<accession>B6QUK6</accession>
<sequence length="172" mass="19242">MMTLDLERQLVFYGTYHHNPVNVRIHMIFVPVILITSIQLFTNTPTLIPLPDFLQYKYLPLNAGTIQSLIYALGYILLEPVVGLICVPTLLGAAAYMNYLTMTYGAVFGAVVCVFGVFVYVWVSAGVAAEGRGGGAEEACAVEHAEEQVRIENVVSLREVVDHEFFRRRWNI</sequence>
<reference evidence="3" key="1">
    <citation type="journal article" date="2015" name="Genome Announc.">
        <title>Genome sequence of the AIDS-associated pathogen Penicillium marneffei (ATCC18224) and its near taxonomic relative Talaromyces stipitatus (ATCC10500).</title>
        <authorList>
            <person name="Nierman W.C."/>
            <person name="Fedorova-Abrams N.D."/>
            <person name="Andrianopoulos A."/>
        </authorList>
    </citation>
    <scope>NUCLEOTIDE SEQUENCE [LARGE SCALE GENOMIC DNA]</scope>
    <source>
        <strain evidence="3">ATCC 18224 / CBS 334.59 / QM 7333</strain>
    </source>
</reference>
<dbReference type="InterPro" id="IPR009305">
    <property type="entry name" value="Mpo1-like"/>
</dbReference>
<protein>
    <submittedName>
        <fullName evidence="2">DUF962 domain protein</fullName>
    </submittedName>
</protein>
<dbReference type="EMBL" id="DS995906">
    <property type="protein sequence ID" value="EEA18660.1"/>
    <property type="molecule type" value="Genomic_DNA"/>
</dbReference>
<feature type="transmembrane region" description="Helical" evidence="1">
    <location>
        <begin position="69"/>
        <end position="96"/>
    </location>
</feature>
<name>B6QUK6_TALMQ</name>
<feature type="transmembrane region" description="Helical" evidence="1">
    <location>
        <begin position="102"/>
        <end position="123"/>
    </location>
</feature>
<dbReference type="Pfam" id="PF06127">
    <property type="entry name" value="Mpo1-like"/>
    <property type="match status" value="1"/>
</dbReference>